<evidence type="ECO:0000313" key="7">
    <source>
        <dbReference type="EMBL" id="MDV6236297.1"/>
    </source>
</evidence>
<dbReference type="Proteomes" id="UP000232122">
    <property type="component" value="Unassembled WGS sequence"/>
</dbReference>
<dbReference type="EMBL" id="NPEF01000001">
    <property type="protein sequence ID" value="PJZ94903.1"/>
    <property type="molecule type" value="Genomic_DNA"/>
</dbReference>
<evidence type="ECO:0000256" key="4">
    <source>
        <dbReference type="ARBA" id="ARBA00023136"/>
    </source>
</evidence>
<dbReference type="SUPFAM" id="SSF56300">
    <property type="entry name" value="Metallo-dependent phosphatases"/>
    <property type="match status" value="1"/>
</dbReference>
<dbReference type="PANTHER" id="PTHR34990">
    <property type="entry name" value="UDP-2,3-DIACYLGLUCOSAMINE HYDROLASE-RELATED"/>
    <property type="match status" value="1"/>
</dbReference>
<dbReference type="InterPro" id="IPR043461">
    <property type="entry name" value="LpxH-like"/>
</dbReference>
<comment type="caution">
    <text evidence="8">The sequence shown here is derived from an EMBL/GenBank/DDBJ whole genome shotgun (WGS) entry which is preliminary data.</text>
</comment>
<organism evidence="8">
    <name type="scientific">Leptospira ellisii</name>
    <dbReference type="NCBI Taxonomy" id="2023197"/>
    <lineage>
        <taxon>Bacteria</taxon>
        <taxon>Pseudomonadati</taxon>
        <taxon>Spirochaetota</taxon>
        <taxon>Spirochaetia</taxon>
        <taxon>Leptospirales</taxon>
        <taxon>Leptospiraceae</taxon>
        <taxon>Leptospira</taxon>
    </lineage>
</organism>
<keyword evidence="1" id="KW-1003">Cell membrane</keyword>
<feature type="domain" description="Calcineurin-like phosphoesterase" evidence="6">
    <location>
        <begin position="13"/>
        <end position="215"/>
    </location>
</feature>
<accession>A0A2N0BEC9</accession>
<sequence length="270" mass="32116">MKFERDKIYEGIFLSDVHYLLNKKIKSHKHKELFQFLDHLEKRNVRFQTVYLVGDIIENWFFSASRKLRRSKKRFNKLFDRLDSLAALGGDKVYIVGNHDSTSYLMNLPPKIEKYLRERDWNICEKAENEILIALHGHQGQYNRLTWIGSIFLLRILHTIALLVPNLFRFSEAFYHKHLNRQDPTTTEEILRYYERLSRIAHQGDKVLISGHTHDFLCIPNLRIINTGDWVKSNSFVLQDGSDFIGARMNKRGEFSKEFVYKHKEESKLQ</sequence>
<dbReference type="GO" id="GO:0046872">
    <property type="term" value="F:metal ion binding"/>
    <property type="evidence" value="ECO:0007669"/>
    <property type="project" value="UniProtKB-KW"/>
</dbReference>
<reference evidence="7" key="3">
    <citation type="submission" date="2023-10" db="EMBL/GenBank/DDBJ databases">
        <authorList>
            <person name="Picardeau M."/>
            <person name="Thibeaux R."/>
        </authorList>
    </citation>
    <scope>NUCLEOTIDE SEQUENCE</scope>
    <source>
        <strain evidence="7">ATI7-C-A5</strain>
    </source>
</reference>
<name>A0A2N0BEC9_9LEPT</name>
<protein>
    <submittedName>
        <fullName evidence="7">UDP-2,3-diacylglucosamine diphosphatase</fullName>
        <ecNumber evidence="7">3.6.1.54</ecNumber>
    </submittedName>
    <submittedName>
        <fullName evidence="8">UDP-2,3-diacylglucosamine hydrolase</fullName>
    </submittedName>
</protein>
<keyword evidence="5" id="KW-0464">Manganese</keyword>
<keyword evidence="9" id="KW-1185">Reference proteome</keyword>
<evidence type="ECO:0000256" key="3">
    <source>
        <dbReference type="ARBA" id="ARBA00022723"/>
    </source>
</evidence>
<gene>
    <name evidence="8" type="ORF">CH379_00040</name>
    <name evidence="7" type="ORF">CH379_011740</name>
</gene>
<dbReference type="InterPro" id="IPR004843">
    <property type="entry name" value="Calcineurin-like_PHP"/>
</dbReference>
<dbReference type="EC" id="3.6.1.54" evidence="7"/>
<dbReference type="RefSeq" id="WP_100764422.1">
    <property type="nucleotide sequence ID" value="NZ_NPEF02000013.1"/>
</dbReference>
<dbReference type="OrthoDB" id="321524at2"/>
<dbReference type="CDD" id="cd07398">
    <property type="entry name" value="MPP_YbbF-LpxH"/>
    <property type="match status" value="1"/>
</dbReference>
<evidence type="ECO:0000256" key="1">
    <source>
        <dbReference type="ARBA" id="ARBA00022475"/>
    </source>
</evidence>
<dbReference type="GO" id="GO:0016020">
    <property type="term" value="C:membrane"/>
    <property type="evidence" value="ECO:0007669"/>
    <property type="project" value="GOC"/>
</dbReference>
<dbReference type="Pfam" id="PF00149">
    <property type="entry name" value="Metallophos"/>
    <property type="match status" value="1"/>
</dbReference>
<evidence type="ECO:0000256" key="5">
    <source>
        <dbReference type="ARBA" id="ARBA00023211"/>
    </source>
</evidence>
<dbReference type="EMBL" id="NPEF02000013">
    <property type="protein sequence ID" value="MDV6236297.1"/>
    <property type="molecule type" value="Genomic_DNA"/>
</dbReference>
<evidence type="ECO:0000256" key="2">
    <source>
        <dbReference type="ARBA" id="ARBA00022519"/>
    </source>
</evidence>
<dbReference type="GO" id="GO:0009245">
    <property type="term" value="P:lipid A biosynthetic process"/>
    <property type="evidence" value="ECO:0007669"/>
    <property type="project" value="TreeGrafter"/>
</dbReference>
<evidence type="ECO:0000313" key="8">
    <source>
        <dbReference type="EMBL" id="PJZ94903.1"/>
    </source>
</evidence>
<dbReference type="InterPro" id="IPR029052">
    <property type="entry name" value="Metallo-depent_PP-like"/>
</dbReference>
<dbReference type="AlphaFoldDB" id="A0A2N0BEC9"/>
<dbReference type="PANTHER" id="PTHR34990:SF2">
    <property type="entry name" value="BLL8164 PROTEIN"/>
    <property type="match status" value="1"/>
</dbReference>
<keyword evidence="3" id="KW-0479">Metal-binding</keyword>
<dbReference type="Gene3D" id="3.60.21.10">
    <property type="match status" value="1"/>
</dbReference>
<evidence type="ECO:0000259" key="6">
    <source>
        <dbReference type="Pfam" id="PF00149"/>
    </source>
</evidence>
<reference evidence="7 9" key="2">
    <citation type="journal article" date="2018" name="Microb. Genom.">
        <title>Deciphering the unexplored Leptospira diversity from soils uncovers genomic evolution to virulence.</title>
        <authorList>
            <person name="Thibeaux R."/>
            <person name="Iraola G."/>
            <person name="Ferres I."/>
            <person name="Bierque E."/>
            <person name="Girault D."/>
            <person name="Soupe-Gilbert M.E."/>
            <person name="Picardeau M."/>
            <person name="Goarant C."/>
        </authorList>
    </citation>
    <scope>NUCLEOTIDE SEQUENCE [LARGE SCALE GENOMIC DNA]</scope>
    <source>
        <strain evidence="7 9">ATI7-C-A5</strain>
    </source>
</reference>
<proteinExistence type="predicted"/>
<dbReference type="GO" id="GO:0008758">
    <property type="term" value="F:UDP-2,3-diacylglucosamine hydrolase activity"/>
    <property type="evidence" value="ECO:0007669"/>
    <property type="project" value="TreeGrafter"/>
</dbReference>
<keyword evidence="2" id="KW-0997">Cell inner membrane</keyword>
<keyword evidence="4" id="KW-0472">Membrane</keyword>
<reference evidence="8" key="1">
    <citation type="submission" date="2017-07" db="EMBL/GenBank/DDBJ databases">
        <title>Leptospira spp. isolated from tropical soils.</title>
        <authorList>
            <person name="Thibeaux R."/>
            <person name="Iraola G."/>
            <person name="Ferres I."/>
            <person name="Bierque E."/>
            <person name="Girault D."/>
            <person name="Soupe-Gilbert M.-E."/>
            <person name="Picardeau M."/>
            <person name="Goarant C."/>
        </authorList>
    </citation>
    <scope>NUCLEOTIDE SEQUENCE [LARGE SCALE GENOMIC DNA]</scope>
    <source>
        <strain evidence="8">ATI7-C-A5</strain>
    </source>
</reference>
<keyword evidence="8" id="KW-0378">Hydrolase</keyword>
<evidence type="ECO:0000313" key="9">
    <source>
        <dbReference type="Proteomes" id="UP000232122"/>
    </source>
</evidence>